<keyword evidence="1" id="KW-0472">Membrane</keyword>
<keyword evidence="3" id="KW-1185">Reference proteome</keyword>
<reference evidence="2" key="1">
    <citation type="submission" date="2021-03" db="EMBL/GenBank/DDBJ databases">
        <title>Comparative genomics and phylogenomic investigation of the class Geoglossomycetes provide insights into ecological specialization and systematics.</title>
        <authorList>
            <person name="Melie T."/>
            <person name="Pirro S."/>
            <person name="Miller A.N."/>
            <person name="Quandt A."/>
        </authorList>
    </citation>
    <scope>NUCLEOTIDE SEQUENCE</scope>
    <source>
        <strain evidence="2">GBOQ0MN5Z8</strain>
    </source>
</reference>
<comment type="caution">
    <text evidence="2">The sequence shown here is derived from an EMBL/GenBank/DDBJ whole genome shotgun (WGS) entry which is preliminary data.</text>
</comment>
<proteinExistence type="predicted"/>
<keyword evidence="1" id="KW-0812">Transmembrane</keyword>
<dbReference type="Proteomes" id="UP000698800">
    <property type="component" value="Unassembled WGS sequence"/>
</dbReference>
<evidence type="ECO:0000256" key="1">
    <source>
        <dbReference type="SAM" id="Phobius"/>
    </source>
</evidence>
<dbReference type="AlphaFoldDB" id="A0A9P8L0R8"/>
<protein>
    <submittedName>
        <fullName evidence="2">Uncharacterized protein</fullName>
    </submittedName>
</protein>
<feature type="non-terminal residue" evidence="2">
    <location>
        <position position="1"/>
    </location>
</feature>
<keyword evidence="1" id="KW-1133">Transmembrane helix</keyword>
<gene>
    <name evidence="2" type="ORF">FGG08_007579</name>
</gene>
<organism evidence="2 3">
    <name type="scientific">Glutinoglossum americanum</name>
    <dbReference type="NCBI Taxonomy" id="1670608"/>
    <lineage>
        <taxon>Eukaryota</taxon>
        <taxon>Fungi</taxon>
        <taxon>Dikarya</taxon>
        <taxon>Ascomycota</taxon>
        <taxon>Pezizomycotina</taxon>
        <taxon>Geoglossomycetes</taxon>
        <taxon>Geoglossales</taxon>
        <taxon>Geoglossaceae</taxon>
        <taxon>Glutinoglossum</taxon>
    </lineage>
</organism>
<accession>A0A9P8L0R8</accession>
<dbReference type="EMBL" id="JAGHQL010000365">
    <property type="protein sequence ID" value="KAH0533740.1"/>
    <property type="molecule type" value="Genomic_DNA"/>
</dbReference>
<evidence type="ECO:0000313" key="2">
    <source>
        <dbReference type="EMBL" id="KAH0533740.1"/>
    </source>
</evidence>
<evidence type="ECO:0000313" key="3">
    <source>
        <dbReference type="Proteomes" id="UP000698800"/>
    </source>
</evidence>
<name>A0A9P8L0R8_9PEZI</name>
<sequence length="103" mass="10669">TDAEHAELIGLLAAQTGTSPEAAAKGLEQWQRVWAQTVEKYHAAKERAKAAADHARHITGQAACWSVIAMVLTAVSALLGGALGSACRRTRVDGAVTAAYATA</sequence>
<feature type="transmembrane region" description="Helical" evidence="1">
    <location>
        <begin position="62"/>
        <end position="83"/>
    </location>
</feature>